<proteinExistence type="predicted"/>
<gene>
    <name evidence="1" type="ORF">SAMN04488502_1011133</name>
</gene>
<dbReference type="STRING" id="146817.SAMN04488502_1011133"/>
<dbReference type="AlphaFoldDB" id="A0A1G9NV08"/>
<sequence>MNFRCNDLRRSLVPSVTSVSSVVPGTGLQEVYGGTVVSRNVREGHKAGT</sequence>
<dbReference type="Proteomes" id="UP000214880">
    <property type="component" value="Unassembled WGS sequence"/>
</dbReference>
<organism evidence="1 2">
    <name type="scientific">Dendrosporobacter quercicolus</name>
    <dbReference type="NCBI Taxonomy" id="146817"/>
    <lineage>
        <taxon>Bacteria</taxon>
        <taxon>Bacillati</taxon>
        <taxon>Bacillota</taxon>
        <taxon>Negativicutes</taxon>
        <taxon>Selenomonadales</taxon>
        <taxon>Sporomusaceae</taxon>
        <taxon>Dendrosporobacter</taxon>
    </lineage>
</organism>
<accession>A0A1G9NV08</accession>
<dbReference type="EMBL" id="FNHB01000001">
    <property type="protein sequence ID" value="SDL90230.1"/>
    <property type="molecule type" value="Genomic_DNA"/>
</dbReference>
<name>A0A1G9NV08_9FIRM</name>
<keyword evidence="2" id="KW-1185">Reference proteome</keyword>
<protein>
    <submittedName>
        <fullName evidence="1">Uncharacterized protein</fullName>
    </submittedName>
</protein>
<reference evidence="1 2" key="1">
    <citation type="submission" date="2016-10" db="EMBL/GenBank/DDBJ databases">
        <authorList>
            <person name="de Groot N.N."/>
        </authorList>
    </citation>
    <scope>NUCLEOTIDE SEQUENCE [LARGE SCALE GENOMIC DNA]</scope>
    <source>
        <strain evidence="1 2">DSM 1736</strain>
    </source>
</reference>
<evidence type="ECO:0000313" key="1">
    <source>
        <dbReference type="EMBL" id="SDL90230.1"/>
    </source>
</evidence>
<evidence type="ECO:0000313" key="2">
    <source>
        <dbReference type="Proteomes" id="UP000214880"/>
    </source>
</evidence>